<proteinExistence type="inferred from homology"/>
<dbReference type="SUPFAM" id="SSF54211">
    <property type="entry name" value="Ribosomal protein S5 domain 2-like"/>
    <property type="match status" value="1"/>
</dbReference>
<dbReference type="Pfam" id="PF08544">
    <property type="entry name" value="GHMP_kinases_C"/>
    <property type="match status" value="1"/>
</dbReference>
<comment type="caution">
    <text evidence="11">The sequence shown here is derived from an EMBL/GenBank/DDBJ whole genome shotgun (WGS) entry which is preliminary data.</text>
</comment>
<dbReference type="InterPro" id="IPR013750">
    <property type="entry name" value="GHMP_kinase_C_dom"/>
</dbReference>
<evidence type="ECO:0000256" key="7">
    <source>
        <dbReference type="HAMAP-Rule" id="MF_00384"/>
    </source>
</evidence>
<dbReference type="Pfam" id="PF00288">
    <property type="entry name" value="GHMP_kinases_N"/>
    <property type="match status" value="1"/>
</dbReference>
<dbReference type="SUPFAM" id="SSF55060">
    <property type="entry name" value="GHMP Kinase, C-terminal domain"/>
    <property type="match status" value="1"/>
</dbReference>
<dbReference type="Gene3D" id="3.30.70.890">
    <property type="entry name" value="GHMP kinase, C-terminal domain"/>
    <property type="match status" value="1"/>
</dbReference>
<organism evidence="11 12">
    <name type="scientific">Winogradskyella flava</name>
    <dbReference type="NCBI Taxonomy" id="1884876"/>
    <lineage>
        <taxon>Bacteria</taxon>
        <taxon>Pseudomonadati</taxon>
        <taxon>Bacteroidota</taxon>
        <taxon>Flavobacteriia</taxon>
        <taxon>Flavobacteriales</taxon>
        <taxon>Flavobacteriaceae</taxon>
        <taxon>Winogradskyella</taxon>
    </lineage>
</organism>
<dbReference type="InterPro" id="IPR000870">
    <property type="entry name" value="Homoserine_kinase"/>
</dbReference>
<gene>
    <name evidence="7" type="primary">thrB</name>
    <name evidence="11" type="ORF">H7F21_04905</name>
</gene>
<dbReference type="GO" id="GO:0004413">
    <property type="term" value="F:homoserine kinase activity"/>
    <property type="evidence" value="ECO:0007669"/>
    <property type="project" value="UniProtKB-UniRule"/>
</dbReference>
<evidence type="ECO:0000313" key="12">
    <source>
        <dbReference type="Proteomes" id="UP000533900"/>
    </source>
</evidence>
<evidence type="ECO:0000256" key="6">
    <source>
        <dbReference type="ARBA" id="ARBA00022840"/>
    </source>
</evidence>
<dbReference type="InterPro" id="IPR006204">
    <property type="entry name" value="GHMP_kinase_N_dom"/>
</dbReference>
<name>A0A842IRN5_9FLAO</name>
<feature type="domain" description="GHMP kinase N-terminal" evidence="9">
    <location>
        <begin position="61"/>
        <end position="147"/>
    </location>
</feature>
<dbReference type="PANTHER" id="PTHR20861">
    <property type="entry name" value="HOMOSERINE/4-DIPHOSPHOCYTIDYL-2-C-METHYL-D-ERYTHRITOL KINASE"/>
    <property type="match status" value="1"/>
</dbReference>
<feature type="domain" description="GHMP kinase C-terminal" evidence="10">
    <location>
        <begin position="208"/>
        <end position="286"/>
    </location>
</feature>
<comment type="function">
    <text evidence="7">Catalyzes the ATP-dependent phosphorylation of L-homoserine to L-homoserine phosphate.</text>
</comment>
<evidence type="ECO:0000313" key="11">
    <source>
        <dbReference type="EMBL" id="MBC2844424.1"/>
    </source>
</evidence>
<dbReference type="HAMAP" id="MF_00384">
    <property type="entry name" value="Homoser_kinase"/>
    <property type="match status" value="1"/>
</dbReference>
<dbReference type="UniPathway" id="UPA00050">
    <property type="reaction ID" value="UER00064"/>
</dbReference>
<keyword evidence="1 7" id="KW-0028">Amino-acid biosynthesis</keyword>
<dbReference type="Gene3D" id="3.30.230.10">
    <property type="match status" value="1"/>
</dbReference>
<evidence type="ECO:0000256" key="8">
    <source>
        <dbReference type="NCBIfam" id="TIGR00191"/>
    </source>
</evidence>
<dbReference type="InterPro" id="IPR036554">
    <property type="entry name" value="GHMP_kinase_C_sf"/>
</dbReference>
<dbReference type="GO" id="GO:0005524">
    <property type="term" value="F:ATP binding"/>
    <property type="evidence" value="ECO:0007669"/>
    <property type="project" value="UniProtKB-UniRule"/>
</dbReference>
<keyword evidence="2 7" id="KW-0808">Transferase</keyword>
<dbReference type="NCBIfam" id="TIGR00191">
    <property type="entry name" value="thrB"/>
    <property type="match status" value="1"/>
</dbReference>
<keyword evidence="12" id="KW-1185">Reference proteome</keyword>
<dbReference type="AlphaFoldDB" id="A0A842IRN5"/>
<dbReference type="PIRSF" id="PIRSF000676">
    <property type="entry name" value="Homoser_kin"/>
    <property type="match status" value="1"/>
</dbReference>
<evidence type="ECO:0000256" key="2">
    <source>
        <dbReference type="ARBA" id="ARBA00022679"/>
    </source>
</evidence>
<sequence>MNSIKIFSPATVANVSCGYDAMGFSMEALGDEMIFTKTKEKSVIISKIEGADLPFEANKNVVGVVAQHMLNDSKADFGLDIQIFKKFKPGSGLGSSAASASGTAFAINTLLNGKYSNLELTKFAMQGEVTACGSAIADNVAAAIYGGFILVRSYEPLDIIGIPTPSKLVATVIHPQIEIKTEAARKVVPQNIPVKTAISQWANVGGLVSGLYAEDFDLIGRSLVDLVAEPNRKKLIPYFDEVKEAAISNGALGAGISGSGPSIFALSKGKQTANKVAEAMNTVYKNSGIDYSIYVSNISKAGARII</sequence>
<evidence type="ECO:0000256" key="1">
    <source>
        <dbReference type="ARBA" id="ARBA00022605"/>
    </source>
</evidence>
<evidence type="ECO:0000256" key="3">
    <source>
        <dbReference type="ARBA" id="ARBA00022697"/>
    </source>
</evidence>
<keyword evidence="3 7" id="KW-0791">Threonine biosynthesis</keyword>
<accession>A0A842IRN5</accession>
<dbReference type="GO" id="GO:0009088">
    <property type="term" value="P:threonine biosynthetic process"/>
    <property type="evidence" value="ECO:0007669"/>
    <property type="project" value="UniProtKB-UniRule"/>
</dbReference>
<comment type="subcellular location">
    <subcellularLocation>
        <location evidence="7">Cytoplasm</location>
    </subcellularLocation>
</comment>
<dbReference type="InterPro" id="IPR020568">
    <property type="entry name" value="Ribosomal_Su5_D2-typ_SF"/>
</dbReference>
<comment type="catalytic activity">
    <reaction evidence="7">
        <text>L-homoserine + ATP = O-phospho-L-homoserine + ADP + H(+)</text>
        <dbReference type="Rhea" id="RHEA:13985"/>
        <dbReference type="ChEBI" id="CHEBI:15378"/>
        <dbReference type="ChEBI" id="CHEBI:30616"/>
        <dbReference type="ChEBI" id="CHEBI:57476"/>
        <dbReference type="ChEBI" id="CHEBI:57590"/>
        <dbReference type="ChEBI" id="CHEBI:456216"/>
        <dbReference type="EC" id="2.7.1.39"/>
    </reaction>
</comment>
<dbReference type="NCBIfam" id="NF002288">
    <property type="entry name" value="PRK01212.1-4"/>
    <property type="match status" value="1"/>
</dbReference>
<keyword evidence="7" id="KW-0963">Cytoplasm</keyword>
<evidence type="ECO:0000259" key="9">
    <source>
        <dbReference type="Pfam" id="PF00288"/>
    </source>
</evidence>
<dbReference type="PANTHER" id="PTHR20861:SF1">
    <property type="entry name" value="HOMOSERINE KINASE"/>
    <property type="match status" value="1"/>
</dbReference>
<protein>
    <recommendedName>
        <fullName evidence="7 8">Homoserine kinase</fullName>
        <shortName evidence="7">HK</shortName>
        <shortName evidence="7">HSK</shortName>
        <ecNumber evidence="7 8">2.7.1.39</ecNumber>
    </recommendedName>
</protein>
<dbReference type="Proteomes" id="UP000533900">
    <property type="component" value="Unassembled WGS sequence"/>
</dbReference>
<comment type="pathway">
    <text evidence="7">Amino-acid biosynthesis; L-threonine biosynthesis; L-threonine from L-aspartate: step 4/5.</text>
</comment>
<feature type="binding site" evidence="7">
    <location>
        <begin position="88"/>
        <end position="98"/>
    </location>
    <ligand>
        <name>ATP</name>
        <dbReference type="ChEBI" id="CHEBI:30616"/>
    </ligand>
</feature>
<dbReference type="RefSeq" id="WP_185788095.1">
    <property type="nucleotide sequence ID" value="NZ_JACLCP010000001.1"/>
</dbReference>
<evidence type="ECO:0000256" key="5">
    <source>
        <dbReference type="ARBA" id="ARBA00022777"/>
    </source>
</evidence>
<comment type="similarity">
    <text evidence="7">Belongs to the GHMP kinase family. Homoserine kinase subfamily.</text>
</comment>
<evidence type="ECO:0000259" key="10">
    <source>
        <dbReference type="Pfam" id="PF08544"/>
    </source>
</evidence>
<dbReference type="EMBL" id="JACLCP010000001">
    <property type="protein sequence ID" value="MBC2844424.1"/>
    <property type="molecule type" value="Genomic_DNA"/>
</dbReference>
<evidence type="ECO:0000256" key="4">
    <source>
        <dbReference type="ARBA" id="ARBA00022741"/>
    </source>
</evidence>
<keyword evidence="6 7" id="KW-0067">ATP-binding</keyword>
<dbReference type="EC" id="2.7.1.39" evidence="7 8"/>
<dbReference type="GO" id="GO:0005737">
    <property type="term" value="C:cytoplasm"/>
    <property type="evidence" value="ECO:0007669"/>
    <property type="project" value="UniProtKB-SubCell"/>
</dbReference>
<dbReference type="PRINTS" id="PR00958">
    <property type="entry name" value="HOMSERKINASE"/>
</dbReference>
<keyword evidence="5 7" id="KW-0418">Kinase</keyword>
<keyword evidence="4 7" id="KW-0547">Nucleotide-binding</keyword>
<reference evidence="11" key="1">
    <citation type="submission" date="2020-08" db="EMBL/GenBank/DDBJ databases">
        <title>Winogradskyella ouciana sp. nov., isolated from the hadal seawater of the Mariana Trench.</title>
        <authorList>
            <person name="He X."/>
        </authorList>
    </citation>
    <scope>NUCLEOTIDE SEQUENCE [LARGE SCALE GENOMIC DNA]</scope>
    <source>
        <strain evidence="11">KCTC 52348</strain>
    </source>
</reference>
<dbReference type="InterPro" id="IPR014721">
    <property type="entry name" value="Ribsml_uS5_D2-typ_fold_subgr"/>
</dbReference>